<dbReference type="InterPro" id="IPR025048">
    <property type="entry name" value="DUF3987"/>
</dbReference>
<evidence type="ECO:0000313" key="2">
    <source>
        <dbReference type="Proteomes" id="UP000037046"/>
    </source>
</evidence>
<sequence length="525" mass="57310">MNAQPGMPGFPLKVAVHEMPKGPQPHLKETAFTPSWPAPDPRMLCTELPPAPELPLREVLGPRLAQWVEDAAESKGAPADYVFAAMLAAAGATIGNTRWALIWQGWAEPPIIWTMCIGLPSAGKSPAIDAAIQPLRKAERPMREAAKAELNAWTEKAEIANLTEAAWKGAAKAAIKVGEAAPERPKGCDIGLPPHIPRLVVNDGTIERLGAILARQPRGTLQMRDELAGWLEGMQRYAGGGTDRPFWLEAFGGRGFTVERMGREPLTIDRLSIGVLGGIQPDRLKTLLFKSDDDGLLARFLPIWPNPAPLKRPQAWADEAMMEGALARLLTLDLATDEQDETRPWFIPFTDDARALMDDFRLAVRGWESEAEGLMLSFLGKLPGLSARLALVLGFLDWAAEGAEEPASISVQHFGRAAHLVEAYFLPMARRAYADAATPKAERAARRLVGIIRKQGWQRFNSRDVMRLDRSGLGNKAELDPALALLEDGDCIRPVEPTVNPQGGRPQRLFTVNPALHGGDNVKMA</sequence>
<protein>
    <recommendedName>
        <fullName evidence="3">DUF3987 domain-containing protein</fullName>
    </recommendedName>
</protein>
<accession>A0A0L6CQ91</accession>
<dbReference type="OrthoDB" id="5453446at2"/>
<proteinExistence type="predicted"/>
<dbReference type="AlphaFoldDB" id="A0A0L6CQ91"/>
<comment type="caution">
    <text evidence="1">The sequence shown here is derived from an EMBL/GenBank/DDBJ whole genome shotgun (WGS) entry which is preliminary data.</text>
</comment>
<dbReference type="EMBL" id="LGVV01000100">
    <property type="protein sequence ID" value="KNX39820.1"/>
    <property type="molecule type" value="Genomic_DNA"/>
</dbReference>
<reference evidence="2" key="1">
    <citation type="submission" date="2015-07" db="EMBL/GenBank/DDBJ databases">
        <title>Draft Genome Sequence of Roseovarius tolerans EL-164, a producer of N-Acylated Alanine Methyl Esters (NAMEs).</title>
        <authorList>
            <person name="Voget S."/>
            <person name="Bruns H."/>
            <person name="Wagner-Doebler I."/>
            <person name="Schulz S."/>
            <person name="Daniel R."/>
        </authorList>
    </citation>
    <scope>NUCLEOTIDE SEQUENCE [LARGE SCALE GENOMIC DNA]</scope>
    <source>
        <strain evidence="2">EL-164</strain>
    </source>
</reference>
<evidence type="ECO:0000313" key="1">
    <source>
        <dbReference type="EMBL" id="KNX39820.1"/>
    </source>
</evidence>
<dbReference type="RefSeq" id="WP_082238051.1">
    <property type="nucleotide sequence ID" value="NZ_CP118494.1"/>
</dbReference>
<name>A0A0L6CQ91_9RHOB</name>
<dbReference type="Pfam" id="PF13148">
    <property type="entry name" value="DUF3987"/>
    <property type="match status" value="1"/>
</dbReference>
<gene>
    <name evidence="1" type="ORF">ROTO_36480</name>
</gene>
<keyword evidence="2" id="KW-1185">Reference proteome</keyword>
<dbReference type="Proteomes" id="UP000037046">
    <property type="component" value="Unassembled WGS sequence"/>
</dbReference>
<evidence type="ECO:0008006" key="3">
    <source>
        <dbReference type="Google" id="ProtNLM"/>
    </source>
</evidence>
<dbReference type="PATRIC" id="fig|74031.6.peg.3749"/>
<organism evidence="1 2">
    <name type="scientific">Roseovarius tolerans</name>
    <dbReference type="NCBI Taxonomy" id="74031"/>
    <lineage>
        <taxon>Bacteria</taxon>
        <taxon>Pseudomonadati</taxon>
        <taxon>Pseudomonadota</taxon>
        <taxon>Alphaproteobacteria</taxon>
        <taxon>Rhodobacterales</taxon>
        <taxon>Roseobacteraceae</taxon>
        <taxon>Roseovarius</taxon>
    </lineage>
</organism>